<gene>
    <name evidence="8" type="ORF">EJ05DRAFT_513140</name>
</gene>
<dbReference type="RefSeq" id="XP_033598108.1">
    <property type="nucleotide sequence ID" value="XM_033748404.1"/>
</dbReference>
<evidence type="ECO:0000256" key="1">
    <source>
        <dbReference type="ARBA" id="ARBA00004173"/>
    </source>
</evidence>
<keyword evidence="4 6" id="KW-0472">Membrane</keyword>
<dbReference type="OrthoDB" id="1915122at2759"/>
<feature type="domain" description="HIG1" evidence="7">
    <location>
        <begin position="88"/>
        <end position="180"/>
    </location>
</feature>
<dbReference type="EMBL" id="ML996577">
    <property type="protein sequence ID" value="KAF2755657.1"/>
    <property type="molecule type" value="Genomic_DNA"/>
</dbReference>
<sequence>MKVLTKEEEQAHYRSVVSGGLKGATWGLAVGAGGVWAASRRFPMFRQATLPLKAFLAMSSSTFAAIIEADRASTAFDIAHNPDRRRYQEELQEQEVEYERTHTLQQKIKDWGRENRYQIVFGSWVASMGVAFGLVSRNPYLSGAQKLVQARVYAQGLTLAVLFASFAVEANDANKGKGRWETVKIIDPEDPTHKRMIEKKVHHERYEGEDQWMEMVEAEEARLKEREEQKKAKQSEKDTKSKDRKGKKDEKSDAEKETDNSNVNGDKSQKRGETGKSE</sequence>
<dbReference type="Pfam" id="PF04588">
    <property type="entry name" value="HIG_1_N"/>
    <property type="match status" value="1"/>
</dbReference>
<feature type="region of interest" description="Disordered" evidence="5">
    <location>
        <begin position="219"/>
        <end position="278"/>
    </location>
</feature>
<comment type="subcellular location">
    <subcellularLocation>
        <location evidence="1">Mitochondrion</location>
    </subcellularLocation>
</comment>
<evidence type="ECO:0000256" key="5">
    <source>
        <dbReference type="SAM" id="MobiDB-lite"/>
    </source>
</evidence>
<evidence type="ECO:0000256" key="4">
    <source>
        <dbReference type="ARBA" id="ARBA00023136"/>
    </source>
</evidence>
<evidence type="ECO:0000313" key="8">
    <source>
        <dbReference type="EMBL" id="KAF2755657.1"/>
    </source>
</evidence>
<organism evidence="8 9">
    <name type="scientific">Pseudovirgaria hyperparasitica</name>
    <dbReference type="NCBI Taxonomy" id="470096"/>
    <lineage>
        <taxon>Eukaryota</taxon>
        <taxon>Fungi</taxon>
        <taxon>Dikarya</taxon>
        <taxon>Ascomycota</taxon>
        <taxon>Pezizomycotina</taxon>
        <taxon>Dothideomycetes</taxon>
        <taxon>Dothideomycetes incertae sedis</taxon>
        <taxon>Acrospermales</taxon>
        <taxon>Acrospermaceae</taxon>
        <taxon>Pseudovirgaria</taxon>
    </lineage>
</organism>
<dbReference type="InterPro" id="IPR040153">
    <property type="entry name" value="Rcf2"/>
</dbReference>
<feature type="compositionally biased region" description="Basic and acidic residues" evidence="5">
    <location>
        <begin position="219"/>
        <end position="259"/>
    </location>
</feature>
<accession>A0A6A6W244</accession>
<protein>
    <recommendedName>
        <fullName evidence="7">HIG1 domain-containing protein</fullName>
    </recommendedName>
</protein>
<dbReference type="GO" id="GO:0033617">
    <property type="term" value="P:mitochondrial respiratory chain complex IV assembly"/>
    <property type="evidence" value="ECO:0007669"/>
    <property type="project" value="TreeGrafter"/>
</dbReference>
<feature type="transmembrane region" description="Helical" evidence="6">
    <location>
        <begin position="20"/>
        <end position="38"/>
    </location>
</feature>
<dbReference type="PANTHER" id="PTHR28018">
    <property type="entry name" value="RESPIRATORY SUPERCOMPLEX FACTOR 2, MITOCHONDRIAL"/>
    <property type="match status" value="1"/>
</dbReference>
<keyword evidence="9" id="KW-1185">Reference proteome</keyword>
<dbReference type="PANTHER" id="PTHR28018:SF3">
    <property type="entry name" value="RESPIRATORY SUPERCOMPLEX FACTOR 2, MITOCHONDRIAL"/>
    <property type="match status" value="1"/>
</dbReference>
<dbReference type="GeneID" id="54489458"/>
<evidence type="ECO:0000259" key="7">
    <source>
        <dbReference type="PROSITE" id="PS51503"/>
    </source>
</evidence>
<evidence type="ECO:0000256" key="3">
    <source>
        <dbReference type="ARBA" id="ARBA00022989"/>
    </source>
</evidence>
<dbReference type="GO" id="GO:0005739">
    <property type="term" value="C:mitochondrion"/>
    <property type="evidence" value="ECO:0007669"/>
    <property type="project" value="UniProtKB-SubCell"/>
</dbReference>
<proteinExistence type="predicted"/>
<keyword evidence="3 6" id="KW-1133">Transmembrane helix</keyword>
<dbReference type="PROSITE" id="PS51503">
    <property type="entry name" value="HIG1"/>
    <property type="match status" value="1"/>
</dbReference>
<dbReference type="Proteomes" id="UP000799437">
    <property type="component" value="Unassembled WGS sequence"/>
</dbReference>
<reference evidence="8" key="1">
    <citation type="journal article" date="2020" name="Stud. Mycol.">
        <title>101 Dothideomycetes genomes: a test case for predicting lifestyles and emergence of pathogens.</title>
        <authorList>
            <person name="Haridas S."/>
            <person name="Albert R."/>
            <person name="Binder M."/>
            <person name="Bloem J."/>
            <person name="Labutti K."/>
            <person name="Salamov A."/>
            <person name="Andreopoulos B."/>
            <person name="Baker S."/>
            <person name="Barry K."/>
            <person name="Bills G."/>
            <person name="Bluhm B."/>
            <person name="Cannon C."/>
            <person name="Castanera R."/>
            <person name="Culley D."/>
            <person name="Daum C."/>
            <person name="Ezra D."/>
            <person name="Gonzalez J."/>
            <person name="Henrissat B."/>
            <person name="Kuo A."/>
            <person name="Liang C."/>
            <person name="Lipzen A."/>
            <person name="Lutzoni F."/>
            <person name="Magnuson J."/>
            <person name="Mondo S."/>
            <person name="Nolan M."/>
            <person name="Ohm R."/>
            <person name="Pangilinan J."/>
            <person name="Park H.-J."/>
            <person name="Ramirez L."/>
            <person name="Alfaro M."/>
            <person name="Sun H."/>
            <person name="Tritt A."/>
            <person name="Yoshinaga Y."/>
            <person name="Zwiers L.-H."/>
            <person name="Turgeon B."/>
            <person name="Goodwin S."/>
            <person name="Spatafora J."/>
            <person name="Crous P."/>
            <person name="Grigoriev I."/>
        </authorList>
    </citation>
    <scope>NUCLEOTIDE SEQUENCE</scope>
    <source>
        <strain evidence="8">CBS 121739</strain>
    </source>
</reference>
<evidence type="ECO:0000313" key="9">
    <source>
        <dbReference type="Proteomes" id="UP000799437"/>
    </source>
</evidence>
<feature type="transmembrane region" description="Helical" evidence="6">
    <location>
        <begin position="119"/>
        <end position="140"/>
    </location>
</feature>
<evidence type="ECO:0000256" key="2">
    <source>
        <dbReference type="ARBA" id="ARBA00022692"/>
    </source>
</evidence>
<name>A0A6A6W244_9PEZI</name>
<keyword evidence="2 6" id="KW-0812">Transmembrane</keyword>
<evidence type="ECO:0000256" key="6">
    <source>
        <dbReference type="SAM" id="Phobius"/>
    </source>
</evidence>
<feature type="transmembrane region" description="Helical" evidence="6">
    <location>
        <begin position="152"/>
        <end position="170"/>
    </location>
</feature>
<feature type="compositionally biased region" description="Basic and acidic residues" evidence="5">
    <location>
        <begin position="267"/>
        <end position="278"/>
    </location>
</feature>
<dbReference type="InterPro" id="IPR007667">
    <property type="entry name" value="Hypoxia_induced_domain"/>
</dbReference>
<dbReference type="AlphaFoldDB" id="A0A6A6W244"/>